<dbReference type="SUPFAM" id="SSF53448">
    <property type="entry name" value="Nucleotide-diphospho-sugar transferases"/>
    <property type="match status" value="1"/>
</dbReference>
<feature type="domain" description="Glycosyltransferase 2-like" evidence="5">
    <location>
        <begin position="13"/>
        <end position="137"/>
    </location>
</feature>
<evidence type="ECO:0000256" key="3">
    <source>
        <dbReference type="ARBA" id="ARBA00022676"/>
    </source>
</evidence>
<dbReference type="Proteomes" id="UP000618818">
    <property type="component" value="Unassembled WGS sequence"/>
</dbReference>
<keyword evidence="7" id="KW-1185">Reference proteome</keyword>
<reference evidence="6 7" key="1">
    <citation type="submission" date="2020-09" db="EMBL/GenBank/DDBJ databases">
        <title>novel species in genus Nocardioides.</title>
        <authorList>
            <person name="Zhang G."/>
        </authorList>
    </citation>
    <scope>NUCLEOTIDE SEQUENCE [LARGE SCALE GENOMIC DNA]</scope>
    <source>
        <strain evidence="6 7">KCTC 39551</strain>
    </source>
</reference>
<comment type="caution">
    <text evidence="6">The sequence shown here is derived from an EMBL/GenBank/DDBJ whole genome shotgun (WGS) entry which is preliminary data.</text>
</comment>
<evidence type="ECO:0000256" key="1">
    <source>
        <dbReference type="ARBA" id="ARBA00004776"/>
    </source>
</evidence>
<organism evidence="6 7">
    <name type="scientific">Nocardioides cavernae</name>
    <dbReference type="NCBI Taxonomy" id="1921566"/>
    <lineage>
        <taxon>Bacteria</taxon>
        <taxon>Bacillati</taxon>
        <taxon>Actinomycetota</taxon>
        <taxon>Actinomycetes</taxon>
        <taxon>Propionibacteriales</taxon>
        <taxon>Nocardioidaceae</taxon>
        <taxon>Nocardioides</taxon>
    </lineage>
</organism>
<dbReference type="Pfam" id="PF00535">
    <property type="entry name" value="Glycos_transf_2"/>
    <property type="match status" value="1"/>
</dbReference>
<name>A0ABR8N7H5_9ACTN</name>
<proteinExistence type="inferred from homology"/>
<protein>
    <submittedName>
        <fullName evidence="6">Glycosyltransferase family 2 protein</fullName>
    </submittedName>
</protein>
<dbReference type="PANTHER" id="PTHR43179">
    <property type="entry name" value="RHAMNOSYLTRANSFERASE WBBL"/>
    <property type="match status" value="1"/>
</dbReference>
<dbReference type="PANTHER" id="PTHR43179:SF12">
    <property type="entry name" value="GALACTOFURANOSYLTRANSFERASE GLFT2"/>
    <property type="match status" value="1"/>
</dbReference>
<keyword evidence="4" id="KW-0808">Transferase</keyword>
<evidence type="ECO:0000256" key="4">
    <source>
        <dbReference type="ARBA" id="ARBA00022679"/>
    </source>
</evidence>
<dbReference type="InterPro" id="IPR029044">
    <property type="entry name" value="Nucleotide-diphossugar_trans"/>
</dbReference>
<keyword evidence="3" id="KW-0328">Glycosyltransferase</keyword>
<dbReference type="RefSeq" id="WP_191193044.1">
    <property type="nucleotide sequence ID" value="NZ_JACXYZ010000001.1"/>
</dbReference>
<evidence type="ECO:0000256" key="2">
    <source>
        <dbReference type="ARBA" id="ARBA00006739"/>
    </source>
</evidence>
<dbReference type="EMBL" id="JACXYZ010000001">
    <property type="protein sequence ID" value="MBD3923145.1"/>
    <property type="molecule type" value="Genomic_DNA"/>
</dbReference>
<sequence>MSTPTSTPENPVTIAVVTFNSADVLPGLVESLPEGAGDVPWRLVVVDNDSTDDTVAVVQRLCPEATVVQTGRNAGYAAGVNAAVAVAPDSPAVLVLNPDVRLQPGCLPTLVAALDLPGIGIVVPRLTDGDGALIHSMRRRPTLLRAFADAFVGATLAGRWPLTGEVVSDPERYTSDASPDWAEGSTQLVSRACLDACGPWDESYFLYSEETEFHLRSGTHGFGVRYVAGAGAVHLEGDSGTSPRLWALLTANRLRLFSRLASRPRTALYWLALVLRESSRAARGDAIARAAVRVLVRPGLLRAPRGPAWLDLATPNPVLRPGAVRAEAARP</sequence>
<comment type="pathway">
    <text evidence="1">Cell wall biogenesis; cell wall polysaccharide biosynthesis.</text>
</comment>
<evidence type="ECO:0000313" key="7">
    <source>
        <dbReference type="Proteomes" id="UP000618818"/>
    </source>
</evidence>
<evidence type="ECO:0000313" key="6">
    <source>
        <dbReference type="EMBL" id="MBD3923145.1"/>
    </source>
</evidence>
<dbReference type="InterPro" id="IPR001173">
    <property type="entry name" value="Glyco_trans_2-like"/>
</dbReference>
<evidence type="ECO:0000259" key="5">
    <source>
        <dbReference type="Pfam" id="PF00535"/>
    </source>
</evidence>
<accession>A0ABR8N7H5</accession>
<dbReference type="Gene3D" id="3.90.550.10">
    <property type="entry name" value="Spore Coat Polysaccharide Biosynthesis Protein SpsA, Chain A"/>
    <property type="match status" value="1"/>
</dbReference>
<comment type="similarity">
    <text evidence="2">Belongs to the glycosyltransferase 2 family.</text>
</comment>
<gene>
    <name evidence="6" type="ORF">IEZ26_00810</name>
</gene>